<evidence type="ECO:0000313" key="1">
    <source>
        <dbReference type="EMBL" id="KAI4342453.1"/>
    </source>
</evidence>
<gene>
    <name evidence="1" type="ORF">MLD38_027080</name>
</gene>
<evidence type="ECO:0000313" key="2">
    <source>
        <dbReference type="Proteomes" id="UP001057402"/>
    </source>
</evidence>
<sequence length="190" mass="20986">MADHASQPVVKRSDASLCCELSKINRVHLLNLAGTPDSRLFYDEQHKLLTFIWAMILVRFPSFASQIHNINQGDGCGVFGRVNKRKVLTLLSKLLAFCIPTMAVIRGHAVGTGCVFALAHDYRIMKSDNAYIFMNEVNLGMSLLPGVADVLRAKLPPLTFQKVLLTGCMLNSICSAFCFHQNTSLELSSI</sequence>
<dbReference type="Proteomes" id="UP001057402">
    <property type="component" value="Chromosome 7"/>
</dbReference>
<protein>
    <submittedName>
        <fullName evidence="1">Uncharacterized protein</fullName>
    </submittedName>
</protein>
<proteinExistence type="predicted"/>
<keyword evidence="2" id="KW-1185">Reference proteome</keyword>
<organism evidence="1 2">
    <name type="scientific">Melastoma candidum</name>
    <dbReference type="NCBI Taxonomy" id="119954"/>
    <lineage>
        <taxon>Eukaryota</taxon>
        <taxon>Viridiplantae</taxon>
        <taxon>Streptophyta</taxon>
        <taxon>Embryophyta</taxon>
        <taxon>Tracheophyta</taxon>
        <taxon>Spermatophyta</taxon>
        <taxon>Magnoliopsida</taxon>
        <taxon>eudicotyledons</taxon>
        <taxon>Gunneridae</taxon>
        <taxon>Pentapetalae</taxon>
        <taxon>rosids</taxon>
        <taxon>malvids</taxon>
        <taxon>Myrtales</taxon>
        <taxon>Melastomataceae</taxon>
        <taxon>Melastomatoideae</taxon>
        <taxon>Melastomateae</taxon>
        <taxon>Melastoma</taxon>
    </lineage>
</organism>
<reference evidence="2" key="1">
    <citation type="journal article" date="2023" name="Front. Plant Sci.">
        <title>Chromosomal-level genome assembly of Melastoma candidum provides insights into trichome evolution.</title>
        <authorList>
            <person name="Zhong Y."/>
            <person name="Wu W."/>
            <person name="Sun C."/>
            <person name="Zou P."/>
            <person name="Liu Y."/>
            <person name="Dai S."/>
            <person name="Zhou R."/>
        </authorList>
    </citation>
    <scope>NUCLEOTIDE SEQUENCE [LARGE SCALE GENOMIC DNA]</scope>
</reference>
<dbReference type="EMBL" id="CM042886">
    <property type="protein sequence ID" value="KAI4342453.1"/>
    <property type="molecule type" value="Genomic_DNA"/>
</dbReference>
<name>A0ACB9P1Y7_9MYRT</name>
<accession>A0ACB9P1Y7</accession>
<comment type="caution">
    <text evidence="1">The sequence shown here is derived from an EMBL/GenBank/DDBJ whole genome shotgun (WGS) entry which is preliminary data.</text>
</comment>